<organism evidence="2 3">
    <name type="scientific">Algoriphagus machipongonensis</name>
    <dbReference type="NCBI Taxonomy" id="388413"/>
    <lineage>
        <taxon>Bacteria</taxon>
        <taxon>Pseudomonadati</taxon>
        <taxon>Bacteroidota</taxon>
        <taxon>Cytophagia</taxon>
        <taxon>Cytophagales</taxon>
        <taxon>Cyclobacteriaceae</taxon>
        <taxon>Algoriphagus</taxon>
    </lineage>
</organism>
<keyword evidence="1" id="KW-0472">Membrane</keyword>
<name>A3HW06_9BACT</name>
<proteinExistence type="predicted"/>
<accession>A3HW06</accession>
<dbReference type="HOGENOM" id="CLU_2191851_0_0_10"/>
<dbReference type="STRING" id="388413.ALPR1_03765"/>
<sequence>MENDAELKRFFENMKKEDQQLEIPPVPSYKSKKINFWIPAGIAATLVLFGWVMQEPRAISEAPSEVIVITLQDGPNEEQEFIIEEKAYLDVWESPTASLLTEY</sequence>
<protein>
    <submittedName>
        <fullName evidence="2">Uncharacterized protein</fullName>
    </submittedName>
</protein>
<comment type="caution">
    <text evidence="2">The sequence shown here is derived from an EMBL/GenBank/DDBJ whole genome shotgun (WGS) entry which is preliminary data.</text>
</comment>
<evidence type="ECO:0000313" key="2">
    <source>
        <dbReference type="EMBL" id="EAZ82328.1"/>
    </source>
</evidence>
<keyword evidence="3" id="KW-1185">Reference proteome</keyword>
<keyword evidence="1" id="KW-0812">Transmembrane</keyword>
<evidence type="ECO:0000313" key="3">
    <source>
        <dbReference type="Proteomes" id="UP000003919"/>
    </source>
</evidence>
<keyword evidence="1" id="KW-1133">Transmembrane helix</keyword>
<reference evidence="2 3" key="1">
    <citation type="journal article" date="2011" name="J. Bacteriol.">
        <title>Complete genome sequence of Algoriphagus sp. PR1, bacterial prey of a colony-forming choanoflagellate.</title>
        <authorList>
            <person name="Alegado R.A."/>
            <person name="Ferriera S."/>
            <person name="Nusbaum C."/>
            <person name="Young S.K."/>
            <person name="Zeng Q."/>
            <person name="Imamovic A."/>
            <person name="Fairclough S.R."/>
            <person name="King N."/>
        </authorList>
    </citation>
    <scope>NUCLEOTIDE SEQUENCE [LARGE SCALE GENOMIC DNA]</scope>
    <source>
        <strain evidence="2 3">PR1</strain>
    </source>
</reference>
<gene>
    <name evidence="2" type="ORF">ALPR1_03765</name>
</gene>
<dbReference type="Proteomes" id="UP000003919">
    <property type="component" value="Chromosome"/>
</dbReference>
<dbReference type="EMBL" id="AAXU02000001">
    <property type="protein sequence ID" value="EAZ82328.1"/>
    <property type="molecule type" value="Genomic_DNA"/>
</dbReference>
<evidence type="ECO:0000256" key="1">
    <source>
        <dbReference type="SAM" id="Phobius"/>
    </source>
</evidence>
<dbReference type="EMBL" id="CM001023">
    <property type="protein sequence ID" value="EAZ82328.1"/>
    <property type="molecule type" value="Genomic_DNA"/>
</dbReference>
<feature type="transmembrane region" description="Helical" evidence="1">
    <location>
        <begin position="34"/>
        <end position="53"/>
    </location>
</feature>
<dbReference type="AlphaFoldDB" id="A3HW06"/>